<dbReference type="PANTHER" id="PTHR37302:SF1">
    <property type="entry name" value="PROTEIN DINB"/>
    <property type="match status" value="1"/>
</dbReference>
<dbReference type="InterPro" id="IPR034660">
    <property type="entry name" value="DinB/YfiT-like"/>
</dbReference>
<accession>A0ABW2Q0U8</accession>
<comment type="similarity">
    <text evidence="1">Belongs to the DinB family.</text>
</comment>
<keyword evidence="4" id="KW-1185">Reference proteome</keyword>
<proteinExistence type="inferred from homology"/>
<dbReference type="Pfam" id="PF05163">
    <property type="entry name" value="DinB"/>
    <property type="match status" value="1"/>
</dbReference>
<evidence type="ECO:0000256" key="2">
    <source>
        <dbReference type="ARBA" id="ARBA00022723"/>
    </source>
</evidence>
<dbReference type="Gene3D" id="1.20.120.450">
    <property type="entry name" value="dinb family like domain"/>
    <property type="match status" value="1"/>
</dbReference>
<dbReference type="SUPFAM" id="SSF109854">
    <property type="entry name" value="DinB/YfiT-like putative metalloenzymes"/>
    <property type="match status" value="1"/>
</dbReference>
<keyword evidence="2" id="KW-0479">Metal-binding</keyword>
<name>A0ABW2Q0U8_9BACL</name>
<organism evidence="3 4">
    <name type="scientific">Scopulibacillus cellulosilyticus</name>
    <dbReference type="NCBI Taxonomy" id="2665665"/>
    <lineage>
        <taxon>Bacteria</taxon>
        <taxon>Bacillati</taxon>
        <taxon>Bacillota</taxon>
        <taxon>Bacilli</taxon>
        <taxon>Bacillales</taxon>
        <taxon>Sporolactobacillaceae</taxon>
        <taxon>Scopulibacillus</taxon>
    </lineage>
</organism>
<reference evidence="4" key="1">
    <citation type="journal article" date="2019" name="Int. J. Syst. Evol. Microbiol.">
        <title>The Global Catalogue of Microorganisms (GCM) 10K type strain sequencing project: providing services to taxonomists for standard genome sequencing and annotation.</title>
        <authorList>
            <consortium name="The Broad Institute Genomics Platform"/>
            <consortium name="The Broad Institute Genome Sequencing Center for Infectious Disease"/>
            <person name="Wu L."/>
            <person name="Ma J."/>
        </authorList>
    </citation>
    <scope>NUCLEOTIDE SEQUENCE [LARGE SCALE GENOMIC DNA]</scope>
    <source>
        <strain evidence="4">CGMCC 1.16305</strain>
    </source>
</reference>
<dbReference type="RefSeq" id="WP_380968187.1">
    <property type="nucleotide sequence ID" value="NZ_JBHTCO010000034.1"/>
</dbReference>
<comment type="caution">
    <text evidence="3">The sequence shown here is derived from an EMBL/GenBank/DDBJ whole genome shotgun (WGS) entry which is preliminary data.</text>
</comment>
<evidence type="ECO:0000313" key="3">
    <source>
        <dbReference type="EMBL" id="MFC7394612.1"/>
    </source>
</evidence>
<evidence type="ECO:0000313" key="4">
    <source>
        <dbReference type="Proteomes" id="UP001596505"/>
    </source>
</evidence>
<gene>
    <name evidence="3" type="ORF">ACFQRG_16940</name>
</gene>
<sequence>MTHTALKMYDYHVWANGVIIDRLKELPEDIYHKDVSSGFSSVSKVLSHIYLTDLTWFDIISGRSRNIEEALMSSNQLKERVETTDLDEMNGLFLESAESYKSILNSQEDIDKVIEVDYSPYAGLVETSVSELVLHVVTHGSYHRGNIATMLRQMGHTSVMQDYGLYLIQSKME</sequence>
<dbReference type="Proteomes" id="UP001596505">
    <property type="component" value="Unassembled WGS sequence"/>
</dbReference>
<evidence type="ECO:0000256" key="1">
    <source>
        <dbReference type="ARBA" id="ARBA00008635"/>
    </source>
</evidence>
<protein>
    <submittedName>
        <fullName evidence="3">DinB family protein</fullName>
    </submittedName>
</protein>
<dbReference type="PANTHER" id="PTHR37302">
    <property type="entry name" value="SLR1116 PROTEIN"/>
    <property type="match status" value="1"/>
</dbReference>
<dbReference type="EMBL" id="JBHTCO010000034">
    <property type="protein sequence ID" value="MFC7394612.1"/>
    <property type="molecule type" value="Genomic_DNA"/>
</dbReference>
<dbReference type="InterPro" id="IPR007837">
    <property type="entry name" value="DinB"/>
</dbReference>